<organism evidence="1 2">
    <name type="scientific">Acetobacterium wieringae</name>
    <dbReference type="NCBI Taxonomy" id="52694"/>
    <lineage>
        <taxon>Bacteria</taxon>
        <taxon>Bacillati</taxon>
        <taxon>Bacillota</taxon>
        <taxon>Clostridia</taxon>
        <taxon>Eubacteriales</taxon>
        <taxon>Eubacteriaceae</taxon>
        <taxon>Acetobacterium</taxon>
    </lineage>
</organism>
<reference evidence="1" key="1">
    <citation type="submission" date="2021-11" db="EMBL/GenBank/DDBJ databases">
        <title>Isoprene-degrading acetogen.</title>
        <authorList>
            <person name="Yang Y."/>
            <person name="Jin H."/>
            <person name="Yan J."/>
        </authorList>
    </citation>
    <scope>NUCLEOTIDE SEQUENCE</scope>
    <source>
        <strain evidence="1">Berkeley</strain>
    </source>
</reference>
<dbReference type="RefSeq" id="WP_228881288.1">
    <property type="nucleotide sequence ID" value="NZ_CABIIK010000032.1"/>
</dbReference>
<dbReference type="InterPro" id="IPR011664">
    <property type="entry name" value="Abi_system_AbiD/AbiF-like"/>
</dbReference>
<protein>
    <submittedName>
        <fullName evidence="1">Abi family protein</fullName>
    </submittedName>
</protein>
<evidence type="ECO:0000313" key="2">
    <source>
        <dbReference type="Proteomes" id="UP001163550"/>
    </source>
</evidence>
<dbReference type="EMBL" id="CP087994">
    <property type="protein sequence ID" value="UYO62184.1"/>
    <property type="molecule type" value="Genomic_DNA"/>
</dbReference>
<sequence>MYRTIKPKLSTKEQIEHLEKKGVKFVLTSREEATDYLTKHNNYFKLTAYRKNFQKHPAGKFKGQYIGLDFQMLKDLAIIDMRLRYTLLHMALDIEHFAKVELLKVIENSDIDAYDLVEDYIKSLDEVRLKILNDELNRNMNNPYCGDIIAKYKDNYPIWAFMEVIPFGRFINVYRFCAETINDKKLRDNYFLLLSIKDLRNATAHNNCLINNLSPRTSNHRTNYGLIHELSKIGISNEVHSKKMSNARIQQIVTLLYTHKRIIKSDGVINHQSEVLNETITRMYKHIECYRNNEMVTTNFGFLKTIVDNWYPIV</sequence>
<evidence type="ECO:0000313" key="1">
    <source>
        <dbReference type="EMBL" id="UYO62184.1"/>
    </source>
</evidence>
<dbReference type="Proteomes" id="UP001163550">
    <property type="component" value="Chromosome"/>
</dbReference>
<accession>A0ABY6HE51</accession>
<keyword evidence="2" id="KW-1185">Reference proteome</keyword>
<dbReference type="Pfam" id="PF07751">
    <property type="entry name" value="Abi_2"/>
    <property type="match status" value="1"/>
</dbReference>
<proteinExistence type="predicted"/>
<name>A0ABY6HE51_9FIRM</name>
<gene>
    <name evidence="1" type="ORF">LNN31_15555</name>
</gene>